<evidence type="ECO:0000256" key="16">
    <source>
        <dbReference type="PIRSR" id="PIRSR006337-2"/>
    </source>
</evidence>
<dbReference type="SUPFAM" id="SSF51445">
    <property type="entry name" value="(Trans)glycosidases"/>
    <property type="match status" value="1"/>
</dbReference>
<comment type="pathway">
    <text evidence="2 14">Glycan biosynthesis; trehalose biosynthesis.</text>
</comment>
<organism evidence="19 20">
    <name type="scientific">Rhodoferax koreensis</name>
    <dbReference type="NCBI Taxonomy" id="1842727"/>
    <lineage>
        <taxon>Bacteria</taxon>
        <taxon>Pseudomonadati</taxon>
        <taxon>Pseudomonadota</taxon>
        <taxon>Betaproteobacteria</taxon>
        <taxon>Burkholderiales</taxon>
        <taxon>Comamonadaceae</taxon>
        <taxon>Rhodoferax</taxon>
    </lineage>
</organism>
<dbReference type="Pfam" id="PF02922">
    <property type="entry name" value="CBM_48"/>
    <property type="match status" value="1"/>
</dbReference>
<dbReference type="InterPro" id="IPR044901">
    <property type="entry name" value="Trehalose_TreZ_E-set_sf"/>
</dbReference>
<evidence type="ECO:0000256" key="14">
    <source>
        <dbReference type="PIRNR" id="PIRNR006337"/>
    </source>
</evidence>
<dbReference type="InterPro" id="IPR022567">
    <property type="entry name" value="DUF3459"/>
</dbReference>
<dbReference type="PIRSF" id="PIRSF006337">
    <property type="entry name" value="Trehalose_TreZ"/>
    <property type="match status" value="1"/>
</dbReference>
<feature type="active site" description="Nucleophile" evidence="15">
    <location>
        <position position="261"/>
    </location>
</feature>
<dbReference type="EC" id="3.2.1.141" evidence="4 13"/>
<evidence type="ECO:0000256" key="2">
    <source>
        <dbReference type="ARBA" id="ARBA00005199"/>
    </source>
</evidence>
<evidence type="ECO:0000256" key="15">
    <source>
        <dbReference type="PIRSR" id="PIRSR006337-1"/>
    </source>
</evidence>
<evidence type="ECO:0000256" key="17">
    <source>
        <dbReference type="PIRSR" id="PIRSR006337-3"/>
    </source>
</evidence>
<evidence type="ECO:0000313" key="19">
    <source>
        <dbReference type="EMBL" id="APW38156.1"/>
    </source>
</evidence>
<proteinExistence type="inferred from homology"/>
<dbReference type="CDD" id="cd11325">
    <property type="entry name" value="AmyAc_GTHase"/>
    <property type="match status" value="1"/>
</dbReference>
<dbReference type="CDD" id="cd02853">
    <property type="entry name" value="E_set_MTHase_like_N"/>
    <property type="match status" value="1"/>
</dbReference>
<dbReference type="NCBIfam" id="TIGR02402">
    <property type="entry name" value="trehalose_TreZ"/>
    <property type="match status" value="1"/>
</dbReference>
<dbReference type="STRING" id="1842727.RD110_13900"/>
<dbReference type="Pfam" id="PF11941">
    <property type="entry name" value="DUF3459"/>
    <property type="match status" value="1"/>
</dbReference>
<evidence type="ECO:0000256" key="1">
    <source>
        <dbReference type="ARBA" id="ARBA00004496"/>
    </source>
</evidence>
<dbReference type="EMBL" id="CP019236">
    <property type="protein sequence ID" value="APW38156.1"/>
    <property type="molecule type" value="Genomic_DNA"/>
</dbReference>
<dbReference type="InterPro" id="IPR012768">
    <property type="entry name" value="Trehalose_TreZ"/>
</dbReference>
<keyword evidence="8" id="KW-0119">Carbohydrate metabolism</keyword>
<dbReference type="OrthoDB" id="9800174at2"/>
<keyword evidence="7 14" id="KW-0378">Hydrolase</keyword>
<dbReference type="Gene3D" id="2.60.40.10">
    <property type="entry name" value="Immunoglobulins"/>
    <property type="match status" value="1"/>
</dbReference>
<accession>A0A1P8JWM0</accession>
<evidence type="ECO:0000256" key="5">
    <source>
        <dbReference type="ARBA" id="ARBA00015938"/>
    </source>
</evidence>
<evidence type="ECO:0000256" key="4">
    <source>
        <dbReference type="ARBA" id="ARBA00012268"/>
    </source>
</evidence>
<dbReference type="RefSeq" id="WP_076200035.1">
    <property type="nucleotide sequence ID" value="NZ_CP019236.1"/>
</dbReference>
<keyword evidence="6" id="KW-0963">Cytoplasm</keyword>
<keyword evidence="20" id="KW-1185">Reference proteome</keyword>
<comment type="subcellular location">
    <subcellularLocation>
        <location evidence="1 15">Cytoplasm</location>
    </subcellularLocation>
</comment>
<feature type="binding site" evidence="16">
    <location>
        <begin position="259"/>
        <end position="264"/>
    </location>
    <ligand>
        <name>substrate</name>
    </ligand>
</feature>
<evidence type="ECO:0000256" key="13">
    <source>
        <dbReference type="NCBIfam" id="TIGR02402"/>
    </source>
</evidence>
<dbReference type="InterPro" id="IPR014756">
    <property type="entry name" value="Ig_E-set"/>
</dbReference>
<name>A0A1P8JWM0_9BURK</name>
<dbReference type="SUPFAM" id="SSF81296">
    <property type="entry name" value="E set domains"/>
    <property type="match status" value="1"/>
</dbReference>
<dbReference type="KEGG" id="rhy:RD110_13900"/>
<evidence type="ECO:0000256" key="11">
    <source>
        <dbReference type="ARBA" id="ARBA00033284"/>
    </source>
</evidence>
<evidence type="ECO:0000256" key="8">
    <source>
        <dbReference type="ARBA" id="ARBA00023277"/>
    </source>
</evidence>
<dbReference type="InterPro" id="IPR006047">
    <property type="entry name" value="GH13_cat_dom"/>
</dbReference>
<dbReference type="UniPathway" id="UPA00299"/>
<feature type="active site" description="Proton donor" evidence="15">
    <location>
        <position position="297"/>
    </location>
</feature>
<dbReference type="GO" id="GO:0005992">
    <property type="term" value="P:trehalose biosynthetic process"/>
    <property type="evidence" value="ECO:0007669"/>
    <property type="project" value="UniProtKB-UniRule"/>
</dbReference>
<dbReference type="AlphaFoldDB" id="A0A1P8JWM0"/>
<dbReference type="Gene3D" id="3.20.20.80">
    <property type="entry name" value="Glycosidases"/>
    <property type="match status" value="1"/>
</dbReference>
<evidence type="ECO:0000256" key="10">
    <source>
        <dbReference type="ARBA" id="ARBA00032057"/>
    </source>
</evidence>
<feature type="binding site" evidence="16">
    <location>
        <begin position="393"/>
        <end position="398"/>
    </location>
    <ligand>
        <name>substrate</name>
    </ligand>
</feature>
<reference evidence="19 20" key="1">
    <citation type="submission" date="2017-01" db="EMBL/GenBank/DDBJ databases">
        <authorList>
            <person name="Mah S.A."/>
            <person name="Swanson W.J."/>
            <person name="Moy G.W."/>
            <person name="Vacquier V.D."/>
        </authorList>
    </citation>
    <scope>NUCLEOTIDE SEQUENCE [LARGE SCALE GENOMIC DNA]</scope>
    <source>
        <strain evidence="19 20">DCY110</strain>
    </source>
</reference>
<evidence type="ECO:0000313" key="20">
    <source>
        <dbReference type="Proteomes" id="UP000186609"/>
    </source>
</evidence>
<evidence type="ECO:0000256" key="6">
    <source>
        <dbReference type="ARBA" id="ARBA00022490"/>
    </source>
</evidence>
<dbReference type="GO" id="GO:0033942">
    <property type="term" value="F:4-alpha-D-(1-&gt;4)-alpha-D-glucanotrehalose trehalohydrolase activity"/>
    <property type="evidence" value="ECO:0007669"/>
    <property type="project" value="UniProtKB-EC"/>
</dbReference>
<evidence type="ECO:0000256" key="12">
    <source>
        <dbReference type="ARBA" id="ARBA00034013"/>
    </source>
</evidence>
<feature type="binding site" evidence="16">
    <location>
        <begin position="323"/>
        <end position="327"/>
    </location>
    <ligand>
        <name>substrate</name>
    </ligand>
</feature>
<feature type="site" description="Transition state stabilizer" evidence="17">
    <location>
        <position position="394"/>
    </location>
</feature>
<sequence>MTGFGARLQPDGGTVFSLWAPSAPDVTLCIESPSPRQLLMEGAADGWFVLQLPDAEAGTRYKFRIGDGAPVPDPASRYNPLDVHGPSEVVDPQGYAWRHPDWRGRPWHEAVIYELHVGAFTPEGSYAAAARQLAALAELGITAIQLMPLSDMPGTRNWGYDGVLPFAPDAAYGTPDELKAFVDTAHGLGMMVLLDVVYNHFGPEGNYLHVYCPEFFNPRHQTPWGSAINFDGEHHGPVRQFFIENVLYWTEEFRFDGLRFDAVHQIRDDSSRHILQEIADRLREGPGARRHVHMVLENEFNQAGPLARDTHGEPRCATAQWNDDLHHCAHVWLTGETDGYYEDYAAQPVADLARALAQGFVYQGQATPRHGGHRGESSGHLPPTAFVSFLQNHDHIGNRALGQRIGALTDAARLDALYACLLLSPHIPMLFMGEEFAASTPFLYFCDFHGELAEAVSTGRRNEFAPFKAFADPAARAAIPDPNAAETFAASKLDWTEAAASPHRERMALVRELLSLRREHLVPRLAHATGGARFTSNGAVIHIQWPLADGATWEMVANLGTTAAPAAVPRKARTIYACGEQTLAEDAMTLGPNAVRVTLNQPNP</sequence>
<dbReference type="PANTHER" id="PTHR43651:SF11">
    <property type="entry name" value="MALTO-OLIGOSYLTREHALOSE TREHALOHYDROLASE"/>
    <property type="match status" value="1"/>
</dbReference>
<feature type="domain" description="Glycosyl hydrolase family 13 catalytic" evidence="18">
    <location>
        <begin position="114"/>
        <end position="460"/>
    </location>
</feature>
<dbReference type="InterPro" id="IPR017853">
    <property type="entry name" value="GH"/>
</dbReference>
<comment type="catalytic activity">
    <reaction evidence="12 14">
        <text>hydrolysis of (1-&gt;4)-alpha-D-glucosidic linkage in 4-alpha-D-[(1-&gt;4)-alpha-D-glucanosyl]n trehalose to yield trehalose and (1-&gt;4)-alpha-D-glucan.</text>
        <dbReference type="EC" id="3.2.1.141"/>
    </reaction>
</comment>
<dbReference type="GO" id="GO:0005737">
    <property type="term" value="C:cytoplasm"/>
    <property type="evidence" value="ECO:0007669"/>
    <property type="project" value="UniProtKB-SubCell"/>
</dbReference>
<dbReference type="InterPro" id="IPR004193">
    <property type="entry name" value="Glyco_hydro_13_N"/>
</dbReference>
<dbReference type="InterPro" id="IPR013783">
    <property type="entry name" value="Ig-like_fold"/>
</dbReference>
<dbReference type="PANTHER" id="PTHR43651">
    <property type="entry name" value="1,4-ALPHA-GLUCAN-BRANCHING ENZYME"/>
    <property type="match status" value="1"/>
</dbReference>
<evidence type="ECO:0000256" key="9">
    <source>
        <dbReference type="ARBA" id="ARBA00023295"/>
    </source>
</evidence>
<evidence type="ECO:0000259" key="18">
    <source>
        <dbReference type="SMART" id="SM00642"/>
    </source>
</evidence>
<dbReference type="Proteomes" id="UP000186609">
    <property type="component" value="Chromosome"/>
</dbReference>
<dbReference type="SMART" id="SM00642">
    <property type="entry name" value="Aamy"/>
    <property type="match status" value="1"/>
</dbReference>
<gene>
    <name evidence="19" type="ORF">RD110_13900</name>
</gene>
<dbReference type="Gene3D" id="1.10.10.760">
    <property type="entry name" value="E-set domains of sugar-utilizing enzymes"/>
    <property type="match status" value="1"/>
</dbReference>
<comment type="similarity">
    <text evidence="3 14">Belongs to the glycosyl hydrolase 13 family.</text>
</comment>
<evidence type="ECO:0000256" key="7">
    <source>
        <dbReference type="ARBA" id="ARBA00022801"/>
    </source>
</evidence>
<protein>
    <recommendedName>
        <fullName evidence="5 13">Malto-oligosyltrehalose trehalohydrolase</fullName>
        <shortName evidence="14">MTHase</shortName>
        <ecNumber evidence="4 13">3.2.1.141</ecNumber>
    </recommendedName>
    <alternativeName>
        <fullName evidence="11 14">4-alpha-D-((1-&gt;4)-alpha-D-glucano)trehalose trehalohydrolase</fullName>
    </alternativeName>
    <alternativeName>
        <fullName evidence="10 14">Maltooligosyl trehalose trehalohydrolase</fullName>
    </alternativeName>
</protein>
<keyword evidence="9 14" id="KW-0326">Glycosidase</keyword>
<evidence type="ECO:0000256" key="3">
    <source>
        <dbReference type="ARBA" id="ARBA00008061"/>
    </source>
</evidence>
<dbReference type="Pfam" id="PF00128">
    <property type="entry name" value="Alpha-amylase"/>
    <property type="match status" value="1"/>
</dbReference>